<keyword evidence="1" id="KW-0175">Coiled coil</keyword>
<dbReference type="PANTHER" id="PTHR13958:SF3">
    <property type="entry name" value="CAP-GLY DOMAIN-CONTAINING PROTEIN-RELATED"/>
    <property type="match status" value="1"/>
</dbReference>
<evidence type="ECO:0000313" key="4">
    <source>
        <dbReference type="Proteomes" id="UP001367676"/>
    </source>
</evidence>
<dbReference type="InterPro" id="IPR028750">
    <property type="entry name" value="CEP350/CC187"/>
</dbReference>
<organism evidence="3 4">
    <name type="scientific">Parthenolecanium corni</name>
    <dbReference type="NCBI Taxonomy" id="536013"/>
    <lineage>
        <taxon>Eukaryota</taxon>
        <taxon>Metazoa</taxon>
        <taxon>Ecdysozoa</taxon>
        <taxon>Arthropoda</taxon>
        <taxon>Hexapoda</taxon>
        <taxon>Insecta</taxon>
        <taxon>Pterygota</taxon>
        <taxon>Neoptera</taxon>
        <taxon>Paraneoptera</taxon>
        <taxon>Hemiptera</taxon>
        <taxon>Sternorrhyncha</taxon>
        <taxon>Coccoidea</taxon>
        <taxon>Coccidae</taxon>
        <taxon>Parthenolecanium</taxon>
    </lineage>
</organism>
<dbReference type="GO" id="GO:0005813">
    <property type="term" value="C:centrosome"/>
    <property type="evidence" value="ECO:0007669"/>
    <property type="project" value="InterPro"/>
</dbReference>
<feature type="compositionally biased region" description="Basic and acidic residues" evidence="2">
    <location>
        <begin position="477"/>
        <end position="486"/>
    </location>
</feature>
<feature type="region of interest" description="Disordered" evidence="2">
    <location>
        <begin position="584"/>
        <end position="615"/>
    </location>
</feature>
<name>A0AAN9Y3Y8_9HEMI</name>
<accession>A0AAN9Y3Y8</accession>
<proteinExistence type="predicted"/>
<sequence length="1399" mass="157718">MNDTRSARDFAKTMSNSEKVVFNEVQKNFFRKDSAYFGSVDMNYPCGGSKIDMKQFFDSPAKCANSSAKCADSPAVDPFAGDLCQSKVCDQGGSADGTQKAMKTEKSVQIKGVGFDLLYTRDGSSSQQPSIKEINIETPCKVIMAVVLIAYVMNRYIQPADEVDSFFGAILRACCRCALWNCTPLWLANRWFAGADSRAEADSVKVESQTPTYGNLWKANVWLRKFTNAFGKSLSSSPVAVTKTAPSPGWTDKVVSLLNRDSISTSHSIKPMKTKRVKCTVQPSPTIRNGTGDQIILNPMNIRSVHHSNNSSSLVSECIDDTFGKITIESIPQSDCGKLSSHDDKTRTVCHSRGDAETVESNFSSQVAEVSSSMAQQKENEVAVLTNVPTNFYSPSQQISTCSAQRLPDESITSHQKLNKEPLQNSHRLLRQEIINDSRLLNASSEKRESRIKESETQKEIEITQKLLNVAASSFHDNLESGDKKPSKTAIPPEKPKRALQHKKPIQIQETNTNAAASYKCDKKKFYDPTDIRKYMIKKKCERQAKEKEEKSKKANELAALKRKTEITKTFAHRSRIPLPNNVAHNSVKEVPDNSKSTKKACPTNAKSHIRSQSHESEALCYHQKIQKPAKAETAVGGSHKVNLKSNEKFLDVKHQKLNDFDGIEETEKYFQKRFNDIISICAKEASKIVNAELQSTEGDNLGYSKDSKLTGALAASNGEPLHGLSSSLEELKFKNPYNFLNILKGKVNLAQDDQRFHEQQNNNLLVTPANQTTKRNLEEQSTSDKRRISDETYILRHLNPELRLSDLNLSAHKQNESCRSNPERISGHTFVIPDHETRRKPMKSSKKIESKENLDTSLGMSGVQPLPPFKPFVTTPLTEKNTQNITRVLEFSDSKKEIPIHDGRLSLSRTYTPDKLSEFLEESKINLERNVLSNANLIQPNTDLLKVQNMPFLLPQSVQLRTNTDCDVDPLKVLSVDKFDSVFNTDLTLTNIFMDDADSKVTDDFNLSQGLLNEAPQMNSSFVLVELYDQMIKSEDEKLLQILKKIQQQKEALNKYLRSEVFALEVQKNEYRDSKDEEKIKTIKKKQRGILLKVTKSILELDKMKKSVIETVEKRKADLLKQKISMKQKKVSPKQKSPMFRPHGRPSDSNNKTYLVTKQMKTFFGISSSSCTSILVENGREVETNTIERNEHFNSEISDCIRHESNVMVNPSKEKSGSVKDSATSPIPLNGAISIRLDLDPDKLSKLKNSFAEIQIRPLKSPENNELVDAKRSQLLQIEDEVVVKDSKNGLEENNTQDLKSVKIKRPLSPVILPPPKKILQIRRMSSSSDLTMPSLNDTTTDQSDIELRISALQEQLRQRKLEAEKLRREEKQLRKEKLRSKEQSLLKQLEASFRNLS</sequence>
<feature type="coiled-coil region" evidence="1">
    <location>
        <begin position="1351"/>
        <end position="1390"/>
    </location>
</feature>
<dbReference type="GO" id="GO:0034453">
    <property type="term" value="P:microtubule anchoring"/>
    <property type="evidence" value="ECO:0007669"/>
    <property type="project" value="InterPro"/>
</dbReference>
<protein>
    <submittedName>
        <fullName evidence="3">Uncharacterized protein</fullName>
    </submittedName>
</protein>
<feature type="region of interest" description="Disordered" evidence="2">
    <location>
        <begin position="838"/>
        <end position="870"/>
    </location>
</feature>
<dbReference type="PANTHER" id="PTHR13958">
    <property type="entry name" value="CENTROSOME-ASSOCIATED PROTEIN 350"/>
    <property type="match status" value="1"/>
</dbReference>
<evidence type="ECO:0000256" key="2">
    <source>
        <dbReference type="SAM" id="MobiDB-lite"/>
    </source>
</evidence>
<dbReference type="EMBL" id="JBBCAQ010000032">
    <property type="protein sequence ID" value="KAK7584163.1"/>
    <property type="molecule type" value="Genomic_DNA"/>
</dbReference>
<comment type="caution">
    <text evidence="3">The sequence shown here is derived from an EMBL/GenBank/DDBJ whole genome shotgun (WGS) entry which is preliminary data.</text>
</comment>
<feature type="region of interest" description="Disordered" evidence="2">
    <location>
        <begin position="1126"/>
        <end position="1152"/>
    </location>
</feature>
<reference evidence="3 4" key="1">
    <citation type="submission" date="2024-03" db="EMBL/GenBank/DDBJ databases">
        <title>Adaptation during the transition from Ophiocordyceps entomopathogen to insect associate is accompanied by gene loss and intensified selection.</title>
        <authorList>
            <person name="Ward C.M."/>
            <person name="Onetto C.A."/>
            <person name="Borneman A.R."/>
        </authorList>
    </citation>
    <scope>NUCLEOTIDE SEQUENCE [LARGE SCALE GENOMIC DNA]</scope>
    <source>
        <strain evidence="3">AWRI1</strain>
        <tissue evidence="3">Single Adult Female</tissue>
    </source>
</reference>
<evidence type="ECO:0000256" key="1">
    <source>
        <dbReference type="SAM" id="Coils"/>
    </source>
</evidence>
<keyword evidence="4" id="KW-1185">Reference proteome</keyword>
<evidence type="ECO:0000313" key="3">
    <source>
        <dbReference type="EMBL" id="KAK7584163.1"/>
    </source>
</evidence>
<feature type="region of interest" description="Disordered" evidence="2">
    <location>
        <begin position="476"/>
        <end position="506"/>
    </location>
</feature>
<dbReference type="Proteomes" id="UP001367676">
    <property type="component" value="Unassembled WGS sequence"/>
</dbReference>
<dbReference type="GO" id="GO:0008017">
    <property type="term" value="F:microtubule binding"/>
    <property type="evidence" value="ECO:0007669"/>
    <property type="project" value="InterPro"/>
</dbReference>
<gene>
    <name evidence="3" type="ORF">V9T40_005126</name>
</gene>